<comment type="similarity">
    <text evidence="3">Belongs to the peptidase M36 family.</text>
</comment>
<evidence type="ECO:0000256" key="7">
    <source>
        <dbReference type="ARBA" id="ARBA00022801"/>
    </source>
</evidence>
<feature type="domain" description="PKD/Chitinase" evidence="13">
    <location>
        <begin position="1512"/>
        <end position="1600"/>
    </location>
</feature>
<evidence type="ECO:0000256" key="4">
    <source>
        <dbReference type="ARBA" id="ARBA00022525"/>
    </source>
</evidence>
<comment type="subcellular location">
    <subcellularLocation>
        <location evidence="2">Secreted</location>
    </subcellularLocation>
</comment>
<dbReference type="InterPro" id="IPR027268">
    <property type="entry name" value="Peptidase_M4/M1_CTD_sf"/>
</dbReference>
<evidence type="ECO:0000256" key="12">
    <source>
        <dbReference type="SAM" id="SignalP"/>
    </source>
</evidence>
<accession>A0A511HD96</accession>
<keyword evidence="10" id="KW-0865">Zymogen</keyword>
<evidence type="ECO:0000256" key="1">
    <source>
        <dbReference type="ARBA" id="ARBA00001947"/>
    </source>
</evidence>
<evidence type="ECO:0000256" key="9">
    <source>
        <dbReference type="ARBA" id="ARBA00023049"/>
    </source>
</evidence>
<proteinExistence type="inferred from homology"/>
<keyword evidence="5" id="KW-0645">Protease</keyword>
<evidence type="ECO:0000313" key="17">
    <source>
        <dbReference type="Proteomes" id="UP000321224"/>
    </source>
</evidence>
<comment type="caution">
    <text evidence="14">The sequence shown here is derived from an EMBL/GenBank/DDBJ whole genome shotgun (WGS) entry which is preliminary data.</text>
</comment>
<keyword evidence="6" id="KW-0479">Metal-binding</keyword>
<dbReference type="GO" id="GO:0008270">
    <property type="term" value="F:zinc ion binding"/>
    <property type="evidence" value="ECO:0007669"/>
    <property type="project" value="InterPro"/>
</dbReference>
<dbReference type="Pfam" id="PF22352">
    <property type="entry name" value="K319L-like_PKD"/>
    <property type="match status" value="4"/>
</dbReference>
<evidence type="ECO:0000256" key="10">
    <source>
        <dbReference type="ARBA" id="ARBA00023145"/>
    </source>
</evidence>
<dbReference type="PROSITE" id="PS51257">
    <property type="entry name" value="PROKAR_LIPOPROTEIN"/>
    <property type="match status" value="1"/>
</dbReference>
<dbReference type="EMBL" id="FNAJ01000004">
    <property type="protein sequence ID" value="SDE08221.1"/>
    <property type="molecule type" value="Genomic_DNA"/>
</dbReference>
<dbReference type="CDD" id="cd00146">
    <property type="entry name" value="PKD"/>
    <property type="match status" value="1"/>
</dbReference>
<evidence type="ECO:0000313" key="16">
    <source>
        <dbReference type="Proteomes" id="UP000198717"/>
    </source>
</evidence>
<keyword evidence="16" id="KW-1185">Reference proteome</keyword>
<dbReference type="Proteomes" id="UP000198717">
    <property type="component" value="Unassembled WGS sequence"/>
</dbReference>
<evidence type="ECO:0000256" key="6">
    <source>
        <dbReference type="ARBA" id="ARBA00022723"/>
    </source>
</evidence>
<dbReference type="GO" id="GO:0005615">
    <property type="term" value="C:extracellular space"/>
    <property type="evidence" value="ECO:0007669"/>
    <property type="project" value="InterPro"/>
</dbReference>
<reference evidence="15 16" key="1">
    <citation type="submission" date="2016-10" db="EMBL/GenBank/DDBJ databases">
        <authorList>
            <person name="Varghese N."/>
            <person name="Submissions S."/>
        </authorList>
    </citation>
    <scope>NUCLEOTIDE SEQUENCE [LARGE SCALE GENOMIC DNA]</scope>
    <source>
        <strain evidence="15 16">DSM 2260</strain>
    </source>
</reference>
<evidence type="ECO:0000256" key="11">
    <source>
        <dbReference type="SAM" id="MobiDB-lite"/>
    </source>
</evidence>
<evidence type="ECO:0000259" key="13">
    <source>
        <dbReference type="SMART" id="SM00089"/>
    </source>
</evidence>
<dbReference type="InterPro" id="IPR003137">
    <property type="entry name" value="PA_domain"/>
</dbReference>
<dbReference type="RefSeq" id="WP_090490064.1">
    <property type="nucleotide sequence ID" value="NZ_BJVY01000015.1"/>
</dbReference>
<dbReference type="Pfam" id="PF02128">
    <property type="entry name" value="Peptidase_M36"/>
    <property type="match status" value="1"/>
</dbReference>
<sequence>MHLRKQWLTHVLLASCLGTSASAAPRSNFDAFLARPGSTPLAVADAQAHARGLRVEHTETRLGVPSVLWSMQSGPGLETAARAGTRPEDAARAYLGQVADLYRLKREDVSAAPLQAVHQTGKGAVIVTFRQAVEGVEVFRSEVKVVMTQALAPVAVTGYLAPSELTLAARQRTGANAFQRSAADAVAAAYSDQSGTPLGAHAFIAVDSRGGYTLFDFEPGVRTVMPGQLVVPARAKKVFFTLPDGLRPAWYVEVNAGPKSSKDSDYTSYVISAVDGAVLFRNDLRAHAAENTYRYTVWAETAAPYRPFDGPQGSAGSPFPRQELDGYDAPLDVPPNVVELRNSPFSRNDPWLPANATQTVGNNVDAYVDLVAPDGYQPGADLRADITGERAFNYVYDPHRAPGSSIEQMKASVVNLFFINNFLHDWYYDAGFDEASGNAQMQNFGRGGIEGDPLRVEGQDYNGRNNANMATPADGISPRMQMYVFDGMPILQVTAPASLARGYVNGDSRFGAQEYTLDGPVQVLAPTGRTLGCTPFESGTFAGHVALLDRGACDFVTKALNAQDAGAIAVLVANTNAGEGPLSMSGDDARVTVPVASISRETADLWKAEVAANASPLQVRLHRSKDLDRDGTLDNTIIAHEWGHYISNRLIGNASGLTNNQGRSMGEGWADVHALLMMVREGDDYARGAYAVGGYVSGGGGGDGYYYGVRRAPYATAPTLASSRNALTFRHIENGNPLPTSHPLAYGQAGLGNSAVHSSGEVWASMLWECYVSLLQAHPFQEAQDRMKRYLVAGYKATPVSPTFLEARDALLAVTAASDPADYQRFLQAFAKRGAGMGAKAPDRDSMDHVGVVESFAAGNVIEVTSLRLDDSLVDCDRDGVLDVGETGLLRVSVRNVGSGSLGSFSGTVSTTSSTATLEFPSGNTLTFSAMGRAGTATATLPVRLAAAQPNAHAGLRITFDEPSLPASASSTTFDPRVNYDEVPGATAEDDFEGALSSWTSSTWLNPYGEADWKVQGPEGGRYMHAPNPAVQADLFLTSPWLKVNETGAFTFSFRYRHSFESDIYTGGSIFPYYDGAVLEFTHDGLQWFDIAAMGVASIYSIDPTDGSAGYIEQGPNPLMYRNAWVGQNVTQENGRTVRFPEWSTAELRLADMLAGKNVQFRFRIGTDTAVGAYGFDLDDVRFTNVERLPFGGRVDEQGDGTTCNQRPVANAGRDLGSPSAPVYERARNAETGALELVRHTLDGTASYDPEGQPLTYHWTQVSGPAVTLVDADTATPSFTADVPDDSILTFQLVVRDGLETSAAHLVRAWVLNVNRAPTAVVTAPAEVAEFSSEPVTLDARGSSDPDGAALTYKWTQTSGPTVALKGSSGATPSFKVPEVAADTQLTFTLVVNDGKAQSNKATVAVTVRNVDRAPVAEAGSEQVVDPLATASLSATAVDPDGDALTWTWRQVEGPAVELQGADTATPSFTAPEVRAETVLRFEAIASANGLSSAPMTATVTVRHANKAPQALPRLVGDARPGAQVTLDASASSAPDGDALTFGWKQVAGPSVTLSASTGEKVTFRAPEAKQAVTLHFELTATDARGGASTAVLGVTVQPASSGSSGGCSSTGGSSPGLLLSLFGLLAGAVRTRRRA</sequence>
<dbReference type="CDD" id="cd04818">
    <property type="entry name" value="PA_subtilisin_1"/>
    <property type="match status" value="1"/>
</dbReference>
<keyword evidence="9" id="KW-0482">Metalloprotease</keyword>
<dbReference type="InterPro" id="IPR022409">
    <property type="entry name" value="PKD/Chitinase_dom"/>
</dbReference>
<dbReference type="PANTHER" id="PTHR33478:SF1">
    <property type="entry name" value="EXTRACELLULAR METALLOPROTEINASE MEP"/>
    <property type="match status" value="1"/>
</dbReference>
<dbReference type="InterPro" id="IPR050371">
    <property type="entry name" value="Fungal_virulence_M36"/>
</dbReference>
<evidence type="ECO:0000256" key="5">
    <source>
        <dbReference type="ARBA" id="ARBA00022670"/>
    </source>
</evidence>
<name>A0A511HD96_9BACT</name>
<evidence type="ECO:0000313" key="14">
    <source>
        <dbReference type="EMBL" id="GEL71394.1"/>
    </source>
</evidence>
<dbReference type="NCBIfam" id="NF038112">
    <property type="entry name" value="myxo_dep_M36"/>
    <property type="match status" value="1"/>
</dbReference>
<feature type="domain" description="PKD/Chitinase" evidence="13">
    <location>
        <begin position="1319"/>
        <end position="1411"/>
    </location>
</feature>
<feature type="signal peptide" evidence="12">
    <location>
        <begin position="1"/>
        <end position="23"/>
    </location>
</feature>
<comment type="cofactor">
    <cofactor evidence="1">
        <name>Zn(2+)</name>
        <dbReference type="ChEBI" id="CHEBI:29105"/>
    </cofactor>
</comment>
<dbReference type="GO" id="GO:0006508">
    <property type="term" value="P:proteolysis"/>
    <property type="evidence" value="ECO:0007669"/>
    <property type="project" value="UniProtKB-KW"/>
</dbReference>
<dbReference type="Gene3D" id="2.60.40.10">
    <property type="entry name" value="Immunoglobulins"/>
    <property type="match status" value="4"/>
</dbReference>
<dbReference type="SUPFAM" id="SSF55486">
    <property type="entry name" value="Metalloproteases ('zincins'), catalytic domain"/>
    <property type="match status" value="1"/>
</dbReference>
<dbReference type="PANTHER" id="PTHR33478">
    <property type="entry name" value="EXTRACELLULAR METALLOPROTEINASE MEP"/>
    <property type="match status" value="1"/>
</dbReference>
<gene>
    <name evidence="14" type="ORF">MVI01_31780</name>
    <name evidence="15" type="ORF">SAMN04488504_104111</name>
</gene>
<reference evidence="14 17" key="2">
    <citation type="submission" date="2019-07" db="EMBL/GenBank/DDBJ databases">
        <title>Whole genome shotgun sequence of Myxococcus virescens NBRC 100334.</title>
        <authorList>
            <person name="Hosoyama A."/>
            <person name="Uohara A."/>
            <person name="Ohji S."/>
            <person name="Ichikawa N."/>
        </authorList>
    </citation>
    <scope>NUCLEOTIDE SEQUENCE [LARGE SCALE GENOMIC DNA]</scope>
    <source>
        <strain evidence="14 17">NBRC 100334</strain>
    </source>
</reference>
<dbReference type="Gene3D" id="1.10.390.10">
    <property type="entry name" value="Neutral Protease Domain 2"/>
    <property type="match status" value="1"/>
</dbReference>
<keyword evidence="12" id="KW-0732">Signal</keyword>
<dbReference type="Gene3D" id="3.50.30.30">
    <property type="match status" value="1"/>
</dbReference>
<dbReference type="GO" id="GO:0004222">
    <property type="term" value="F:metalloendopeptidase activity"/>
    <property type="evidence" value="ECO:0007669"/>
    <property type="project" value="InterPro"/>
</dbReference>
<dbReference type="Proteomes" id="UP000321224">
    <property type="component" value="Unassembled WGS sequence"/>
</dbReference>
<evidence type="ECO:0000256" key="3">
    <source>
        <dbReference type="ARBA" id="ARBA00006006"/>
    </source>
</evidence>
<dbReference type="SMART" id="SM00089">
    <property type="entry name" value="PKD"/>
    <property type="match status" value="2"/>
</dbReference>
<dbReference type="Gene3D" id="3.10.170.10">
    <property type="match status" value="1"/>
</dbReference>
<organism evidence="14 17">
    <name type="scientific">Myxococcus virescens</name>
    <dbReference type="NCBI Taxonomy" id="83456"/>
    <lineage>
        <taxon>Bacteria</taxon>
        <taxon>Pseudomonadati</taxon>
        <taxon>Myxococcota</taxon>
        <taxon>Myxococcia</taxon>
        <taxon>Myxococcales</taxon>
        <taxon>Cystobacterineae</taxon>
        <taxon>Myxococcaceae</taxon>
        <taxon>Myxococcus</taxon>
    </lineage>
</organism>
<evidence type="ECO:0000313" key="15">
    <source>
        <dbReference type="EMBL" id="SDE08221.1"/>
    </source>
</evidence>
<feature type="region of interest" description="Disordered" evidence="11">
    <location>
        <begin position="1194"/>
        <end position="1221"/>
    </location>
</feature>
<keyword evidence="7" id="KW-0378">Hydrolase</keyword>
<dbReference type="InterPro" id="IPR013783">
    <property type="entry name" value="Ig-like_fold"/>
</dbReference>
<dbReference type="InterPro" id="IPR001842">
    <property type="entry name" value="Peptidase_M36"/>
</dbReference>
<dbReference type="Pfam" id="PF02225">
    <property type="entry name" value="PA"/>
    <property type="match status" value="1"/>
</dbReference>
<evidence type="ECO:0000256" key="8">
    <source>
        <dbReference type="ARBA" id="ARBA00022833"/>
    </source>
</evidence>
<dbReference type="EMBL" id="BJVY01000015">
    <property type="protein sequence ID" value="GEL71394.1"/>
    <property type="molecule type" value="Genomic_DNA"/>
</dbReference>
<keyword evidence="8" id="KW-0862">Zinc</keyword>
<feature type="chain" id="PRO_5022920271" evidence="12">
    <location>
        <begin position="24"/>
        <end position="1636"/>
    </location>
</feature>
<protein>
    <submittedName>
        <fullName evidence="15">PA domain-containing protein</fullName>
    </submittedName>
</protein>
<dbReference type="Gene3D" id="2.60.120.260">
    <property type="entry name" value="Galactose-binding domain-like"/>
    <property type="match status" value="1"/>
</dbReference>
<dbReference type="InterPro" id="IPR046450">
    <property type="entry name" value="PA_dom_sf"/>
</dbReference>
<keyword evidence="4" id="KW-0964">Secreted</keyword>
<dbReference type="SUPFAM" id="SSF52025">
    <property type="entry name" value="PA domain"/>
    <property type="match status" value="1"/>
</dbReference>
<evidence type="ECO:0000256" key="2">
    <source>
        <dbReference type="ARBA" id="ARBA00004613"/>
    </source>
</evidence>